<sequence length="424" mass="46716">MSLFGIRIALFVGGLVSLILGVGLFATQVENEPYGVHDLQRDKWDRMQAEIRQRQRDRAAAAAGQRELPVVKLDQRQCDFGNQQPYRVLTHTFSVANAGQAALRLELKKTSSESLEVVVPGDPIPAGQSALVTVRWKVGKAHGAVRETVTLGTNDPYRHALKLAVTARIPVILAMTEKKFSAPRVEPDQLVAASTLVYSQCWEDFQISEVRCDLENFQWAAEPLSPAECAEHGYLAAYRLTLSVSRASKGSFEQAVRISVRPPSDGWRPESDVAAGGDDWFVALSNGKPLVLDSTFYGRVIARIGFYGPELHLDEGLDMGLISCGTRRDFPVVVRYRGQVLPSRLAVLDIQPPQLEATIEAVASRPGTYRLVITVPAHASQVVFNANQQHGYVQVGDPEHPEVNNWFPVMGAILKDRQSSAIRE</sequence>
<gene>
    <name evidence="1" type="ORF">UC8_04160</name>
</gene>
<dbReference type="AlphaFoldDB" id="A0A5B9QKD8"/>
<dbReference type="EMBL" id="CP042914">
    <property type="protein sequence ID" value="QEG38459.1"/>
    <property type="molecule type" value="Genomic_DNA"/>
</dbReference>
<dbReference type="Pfam" id="PF07610">
    <property type="entry name" value="DUF1573"/>
    <property type="match status" value="1"/>
</dbReference>
<dbReference type="RefSeq" id="WP_068137332.1">
    <property type="nucleotide sequence ID" value="NZ_CP042914.1"/>
</dbReference>
<proteinExistence type="predicted"/>
<name>A0A5B9QKD8_9BACT</name>
<organism evidence="1 2">
    <name type="scientific">Roseimaritima ulvae</name>
    <dbReference type="NCBI Taxonomy" id="980254"/>
    <lineage>
        <taxon>Bacteria</taxon>
        <taxon>Pseudomonadati</taxon>
        <taxon>Planctomycetota</taxon>
        <taxon>Planctomycetia</taxon>
        <taxon>Pirellulales</taxon>
        <taxon>Pirellulaceae</taxon>
        <taxon>Roseimaritima</taxon>
    </lineage>
</organism>
<dbReference type="Gene3D" id="2.60.40.10">
    <property type="entry name" value="Immunoglobulins"/>
    <property type="match status" value="1"/>
</dbReference>
<evidence type="ECO:0008006" key="3">
    <source>
        <dbReference type="Google" id="ProtNLM"/>
    </source>
</evidence>
<reference evidence="1 2" key="1">
    <citation type="submission" date="2019-08" db="EMBL/GenBank/DDBJ databases">
        <title>Deep-cultivation of Planctomycetes and their phenomic and genomic characterization uncovers novel biology.</title>
        <authorList>
            <person name="Wiegand S."/>
            <person name="Jogler M."/>
            <person name="Boedeker C."/>
            <person name="Pinto D."/>
            <person name="Vollmers J."/>
            <person name="Rivas-Marin E."/>
            <person name="Kohn T."/>
            <person name="Peeters S.H."/>
            <person name="Heuer A."/>
            <person name="Rast P."/>
            <person name="Oberbeckmann S."/>
            <person name="Bunk B."/>
            <person name="Jeske O."/>
            <person name="Meyerdierks A."/>
            <person name="Storesund J.E."/>
            <person name="Kallscheuer N."/>
            <person name="Luecker S."/>
            <person name="Lage O.M."/>
            <person name="Pohl T."/>
            <person name="Merkel B.J."/>
            <person name="Hornburger P."/>
            <person name="Mueller R.-W."/>
            <person name="Bruemmer F."/>
            <person name="Labrenz M."/>
            <person name="Spormann A.M."/>
            <person name="Op den Camp H."/>
            <person name="Overmann J."/>
            <person name="Amann R."/>
            <person name="Jetten M.S.M."/>
            <person name="Mascher T."/>
            <person name="Medema M.H."/>
            <person name="Devos D.P."/>
            <person name="Kaster A.-K."/>
            <person name="Ovreas L."/>
            <person name="Rohde M."/>
            <person name="Galperin M.Y."/>
            <person name="Jogler C."/>
        </authorList>
    </citation>
    <scope>NUCLEOTIDE SEQUENCE [LARGE SCALE GENOMIC DNA]</scope>
    <source>
        <strain evidence="1 2">UC8</strain>
    </source>
</reference>
<protein>
    <recommendedName>
        <fullName evidence="3">DUF1573 domain-containing protein</fullName>
    </recommendedName>
</protein>
<dbReference type="KEGG" id="rul:UC8_04160"/>
<keyword evidence="2" id="KW-1185">Reference proteome</keyword>
<dbReference type="InterPro" id="IPR011467">
    <property type="entry name" value="DUF1573"/>
</dbReference>
<dbReference type="PANTHER" id="PTHR37833:SF1">
    <property type="entry name" value="SIGNAL PEPTIDE PROTEIN"/>
    <property type="match status" value="1"/>
</dbReference>
<dbReference type="PANTHER" id="PTHR37833">
    <property type="entry name" value="LIPOPROTEIN-RELATED"/>
    <property type="match status" value="1"/>
</dbReference>
<evidence type="ECO:0000313" key="2">
    <source>
        <dbReference type="Proteomes" id="UP000325286"/>
    </source>
</evidence>
<accession>A0A5B9QKD8</accession>
<evidence type="ECO:0000313" key="1">
    <source>
        <dbReference type="EMBL" id="QEG38459.1"/>
    </source>
</evidence>
<dbReference type="Proteomes" id="UP000325286">
    <property type="component" value="Chromosome"/>
</dbReference>
<dbReference type="InterPro" id="IPR013783">
    <property type="entry name" value="Ig-like_fold"/>
</dbReference>